<dbReference type="InterPro" id="IPR050979">
    <property type="entry name" value="LD-transpeptidase"/>
</dbReference>
<comment type="pathway">
    <text evidence="1 7">Cell wall biogenesis; peptidoglycan biosynthesis.</text>
</comment>
<evidence type="ECO:0000313" key="12">
    <source>
        <dbReference type="Proteomes" id="UP001499878"/>
    </source>
</evidence>
<dbReference type="Gene3D" id="2.60.40.3780">
    <property type="match status" value="1"/>
</dbReference>
<evidence type="ECO:0000256" key="7">
    <source>
        <dbReference type="PROSITE-ProRule" id="PRU01373"/>
    </source>
</evidence>
<evidence type="ECO:0000256" key="5">
    <source>
        <dbReference type="ARBA" id="ARBA00023315"/>
    </source>
</evidence>
<feature type="domain" description="L,D-TPase catalytic" evidence="10">
    <location>
        <begin position="249"/>
        <end position="374"/>
    </location>
</feature>
<feature type="active site" description="Proton donor/acceptor" evidence="7">
    <location>
        <position position="332"/>
    </location>
</feature>
<proteinExistence type="predicted"/>
<sequence>MSDTVHFQARGRTVVGCTLLVMALGASVTACSGDDDNPLSASPYDAAGQISFNGPTDAGKKADPDKPLEVVAEGADGRITDVTAMDAAGRYVAGELSADGARWHSTSPLAAGASYTVRVSTEDGDGAPGRKVLTFETGLPSSKKTLDVSFGPKAGAYGVGQPVTAELSQPVADPAQRAIVERALKVDSTPAVEGAWHWVDDKKLHYRPKEYWPAHATVQVHSTLDGIKIGDRMWGGTAKPLKITTDDRVVAVTDAAAHTLTVYRDGQEIKQIPVTSGKPGFETRNGVKVVLGKEPFVRMRSSTVGIAEGSSESYDLPVYFATRVTWSGEYVHAAPWSVGSQGLANVSHGCVGMSTANAEWFFGVVQEGDLVEVVNSEGETMEAFGNGFGDWNLDWTKWRTGSALTGGTGSTPNTQEAARLRPTVV</sequence>
<evidence type="ECO:0000259" key="10">
    <source>
        <dbReference type="PROSITE" id="PS52029"/>
    </source>
</evidence>
<feature type="signal peptide" evidence="9">
    <location>
        <begin position="1"/>
        <end position="32"/>
    </location>
</feature>
<dbReference type="PANTHER" id="PTHR30582">
    <property type="entry name" value="L,D-TRANSPEPTIDASE"/>
    <property type="match status" value="1"/>
</dbReference>
<name>A0ABP9T5I8_9ACTN</name>
<keyword evidence="2" id="KW-0808">Transferase</keyword>
<feature type="active site" description="Nucleophile" evidence="7">
    <location>
        <position position="350"/>
    </location>
</feature>
<evidence type="ECO:0000256" key="3">
    <source>
        <dbReference type="ARBA" id="ARBA00022960"/>
    </source>
</evidence>
<dbReference type="RefSeq" id="WP_345630377.1">
    <property type="nucleotide sequence ID" value="NZ_BAABJR010000007.1"/>
</dbReference>
<evidence type="ECO:0000256" key="4">
    <source>
        <dbReference type="ARBA" id="ARBA00022984"/>
    </source>
</evidence>
<dbReference type="CDD" id="cd16913">
    <property type="entry name" value="YkuD_like"/>
    <property type="match status" value="1"/>
</dbReference>
<dbReference type="PANTHER" id="PTHR30582:SF2">
    <property type="entry name" value="L,D-TRANSPEPTIDASE YCIB-RELATED"/>
    <property type="match status" value="1"/>
</dbReference>
<gene>
    <name evidence="11" type="ORF">GCM10023323_29460</name>
</gene>
<keyword evidence="3 7" id="KW-0133">Cell shape</keyword>
<dbReference type="Pfam" id="PF17964">
    <property type="entry name" value="Big_10"/>
    <property type="match status" value="1"/>
</dbReference>
<protein>
    <submittedName>
        <fullName evidence="11">Ig-like domain-containing protein</fullName>
    </submittedName>
</protein>
<dbReference type="PROSITE" id="PS52029">
    <property type="entry name" value="LD_TPASE"/>
    <property type="match status" value="1"/>
</dbReference>
<evidence type="ECO:0000256" key="1">
    <source>
        <dbReference type="ARBA" id="ARBA00004752"/>
    </source>
</evidence>
<keyword evidence="5" id="KW-0012">Acyltransferase</keyword>
<comment type="caution">
    <text evidence="11">The sequence shown here is derived from an EMBL/GenBank/DDBJ whole genome shotgun (WGS) entry which is preliminary data.</text>
</comment>
<dbReference type="InterPro" id="IPR041280">
    <property type="entry name" value="Big_10"/>
</dbReference>
<evidence type="ECO:0000256" key="6">
    <source>
        <dbReference type="ARBA" id="ARBA00023316"/>
    </source>
</evidence>
<accession>A0ABP9T5I8</accession>
<evidence type="ECO:0000313" key="11">
    <source>
        <dbReference type="EMBL" id="GAA5208750.1"/>
    </source>
</evidence>
<keyword evidence="9" id="KW-0732">Signal</keyword>
<keyword evidence="4 7" id="KW-0573">Peptidoglycan synthesis</keyword>
<keyword evidence="6 7" id="KW-0961">Cell wall biogenesis/degradation</keyword>
<dbReference type="EMBL" id="BAABJR010000007">
    <property type="protein sequence ID" value="GAA5208750.1"/>
    <property type="molecule type" value="Genomic_DNA"/>
</dbReference>
<dbReference type="InterPro" id="IPR005490">
    <property type="entry name" value="LD_TPept_cat_dom"/>
</dbReference>
<evidence type="ECO:0000256" key="2">
    <source>
        <dbReference type="ARBA" id="ARBA00022679"/>
    </source>
</evidence>
<evidence type="ECO:0000256" key="8">
    <source>
        <dbReference type="SAM" id="MobiDB-lite"/>
    </source>
</evidence>
<dbReference type="Gene3D" id="2.60.40.3710">
    <property type="match status" value="1"/>
</dbReference>
<evidence type="ECO:0000256" key="9">
    <source>
        <dbReference type="SAM" id="SignalP"/>
    </source>
</evidence>
<keyword evidence="12" id="KW-1185">Reference proteome</keyword>
<dbReference type="InterPro" id="IPR038063">
    <property type="entry name" value="Transpep_catalytic_dom"/>
</dbReference>
<reference evidence="12" key="1">
    <citation type="journal article" date="2019" name="Int. J. Syst. Evol. Microbiol.">
        <title>The Global Catalogue of Microorganisms (GCM) 10K type strain sequencing project: providing services to taxonomists for standard genome sequencing and annotation.</title>
        <authorList>
            <consortium name="The Broad Institute Genomics Platform"/>
            <consortium name="The Broad Institute Genome Sequencing Center for Infectious Disease"/>
            <person name="Wu L."/>
            <person name="Ma J."/>
        </authorList>
    </citation>
    <scope>NUCLEOTIDE SEQUENCE [LARGE SCALE GENOMIC DNA]</scope>
    <source>
        <strain evidence="12">JCM 18306</strain>
    </source>
</reference>
<feature type="chain" id="PRO_5047124943" evidence="9">
    <location>
        <begin position="33"/>
        <end position="425"/>
    </location>
</feature>
<dbReference type="SUPFAM" id="SSF141523">
    <property type="entry name" value="L,D-transpeptidase catalytic domain-like"/>
    <property type="match status" value="1"/>
</dbReference>
<dbReference type="Gene3D" id="2.40.440.10">
    <property type="entry name" value="L,D-transpeptidase catalytic domain-like"/>
    <property type="match status" value="1"/>
</dbReference>
<dbReference type="Pfam" id="PF03734">
    <property type="entry name" value="YkuD"/>
    <property type="match status" value="1"/>
</dbReference>
<organism evidence="11 12">
    <name type="scientific">Streptomyces thinghirensis</name>
    <dbReference type="NCBI Taxonomy" id="551547"/>
    <lineage>
        <taxon>Bacteria</taxon>
        <taxon>Bacillati</taxon>
        <taxon>Actinomycetota</taxon>
        <taxon>Actinomycetes</taxon>
        <taxon>Kitasatosporales</taxon>
        <taxon>Streptomycetaceae</taxon>
        <taxon>Streptomyces</taxon>
    </lineage>
</organism>
<feature type="region of interest" description="Disordered" evidence="8">
    <location>
        <begin position="42"/>
        <end position="64"/>
    </location>
</feature>
<dbReference type="Proteomes" id="UP001499878">
    <property type="component" value="Unassembled WGS sequence"/>
</dbReference>
<feature type="region of interest" description="Disordered" evidence="8">
    <location>
        <begin position="402"/>
        <end position="425"/>
    </location>
</feature>